<gene>
    <name evidence="4" type="ORF">BJ982_002486</name>
</gene>
<accession>A0A7W7G955</accession>
<organism evidence="4 5">
    <name type="scientific">Sphaerisporangium siamense</name>
    <dbReference type="NCBI Taxonomy" id="795645"/>
    <lineage>
        <taxon>Bacteria</taxon>
        <taxon>Bacillati</taxon>
        <taxon>Actinomycetota</taxon>
        <taxon>Actinomycetes</taxon>
        <taxon>Streptosporangiales</taxon>
        <taxon>Streptosporangiaceae</taxon>
        <taxon>Sphaerisporangium</taxon>
    </lineage>
</organism>
<evidence type="ECO:0000256" key="2">
    <source>
        <dbReference type="RuleBase" id="RU003749"/>
    </source>
</evidence>
<dbReference type="InterPro" id="IPR036513">
    <property type="entry name" value="STAS_dom_sf"/>
</dbReference>
<dbReference type="EMBL" id="JACHND010000001">
    <property type="protein sequence ID" value="MBB4700942.1"/>
    <property type="molecule type" value="Genomic_DNA"/>
</dbReference>
<dbReference type="PANTHER" id="PTHR33495:SF2">
    <property type="entry name" value="ANTI-SIGMA FACTOR ANTAGONIST TM_1081-RELATED"/>
    <property type="match status" value="1"/>
</dbReference>
<dbReference type="InterPro" id="IPR003658">
    <property type="entry name" value="Anti-sigma_ant"/>
</dbReference>
<dbReference type="Pfam" id="PF01740">
    <property type="entry name" value="STAS"/>
    <property type="match status" value="1"/>
</dbReference>
<dbReference type="CDD" id="cd07043">
    <property type="entry name" value="STAS_anti-anti-sigma_factors"/>
    <property type="match status" value="1"/>
</dbReference>
<dbReference type="RefSeq" id="WP_184879719.1">
    <property type="nucleotide sequence ID" value="NZ_BOOV01000017.1"/>
</dbReference>
<reference evidence="4 5" key="1">
    <citation type="submission" date="2020-08" db="EMBL/GenBank/DDBJ databases">
        <title>Sequencing the genomes of 1000 actinobacteria strains.</title>
        <authorList>
            <person name="Klenk H.-P."/>
        </authorList>
    </citation>
    <scope>NUCLEOTIDE SEQUENCE [LARGE SCALE GENOMIC DNA]</scope>
    <source>
        <strain evidence="4 5">DSM 45784</strain>
    </source>
</reference>
<dbReference type="NCBIfam" id="TIGR00377">
    <property type="entry name" value="ant_ant_sig"/>
    <property type="match status" value="1"/>
</dbReference>
<protein>
    <recommendedName>
        <fullName evidence="2">Anti-sigma factor antagonist</fullName>
    </recommendedName>
</protein>
<name>A0A7W7G955_9ACTN</name>
<dbReference type="SUPFAM" id="SSF52091">
    <property type="entry name" value="SpoIIaa-like"/>
    <property type="match status" value="1"/>
</dbReference>
<dbReference type="PANTHER" id="PTHR33495">
    <property type="entry name" value="ANTI-SIGMA FACTOR ANTAGONIST TM_1081-RELATED-RELATED"/>
    <property type="match status" value="1"/>
</dbReference>
<evidence type="ECO:0000313" key="4">
    <source>
        <dbReference type="EMBL" id="MBB4700942.1"/>
    </source>
</evidence>
<evidence type="ECO:0000313" key="5">
    <source>
        <dbReference type="Proteomes" id="UP000542210"/>
    </source>
</evidence>
<evidence type="ECO:0000256" key="1">
    <source>
        <dbReference type="ARBA" id="ARBA00009013"/>
    </source>
</evidence>
<dbReference type="Proteomes" id="UP000542210">
    <property type="component" value="Unassembled WGS sequence"/>
</dbReference>
<dbReference type="PROSITE" id="PS50801">
    <property type="entry name" value="STAS"/>
    <property type="match status" value="1"/>
</dbReference>
<proteinExistence type="inferred from homology"/>
<comment type="similarity">
    <text evidence="1 2">Belongs to the anti-sigma-factor antagonist family.</text>
</comment>
<sequence length="119" mass="12484">MTALAISMTHRQDRVIVALGGDLDIASGLYLDDAVRAALCVGCRHLVVDAADLAFCDSHGVEALLRARDALAEVHGTVALVNVHGLLRRVLDITGAVASFTAVTDAPVSCDGRPLWKVP</sequence>
<evidence type="ECO:0000259" key="3">
    <source>
        <dbReference type="PROSITE" id="PS50801"/>
    </source>
</evidence>
<dbReference type="InterPro" id="IPR002645">
    <property type="entry name" value="STAS_dom"/>
</dbReference>
<dbReference type="GO" id="GO:0043856">
    <property type="term" value="F:anti-sigma factor antagonist activity"/>
    <property type="evidence" value="ECO:0007669"/>
    <property type="project" value="InterPro"/>
</dbReference>
<feature type="domain" description="STAS" evidence="3">
    <location>
        <begin position="4"/>
        <end position="95"/>
    </location>
</feature>
<keyword evidence="5" id="KW-1185">Reference proteome</keyword>
<dbReference type="AlphaFoldDB" id="A0A7W7G955"/>
<comment type="caution">
    <text evidence="4">The sequence shown here is derived from an EMBL/GenBank/DDBJ whole genome shotgun (WGS) entry which is preliminary data.</text>
</comment>
<dbReference type="Gene3D" id="3.30.750.24">
    <property type="entry name" value="STAS domain"/>
    <property type="match status" value="1"/>
</dbReference>